<dbReference type="GO" id="GO:0045892">
    <property type="term" value="P:negative regulation of DNA-templated transcription"/>
    <property type="evidence" value="ECO:0007669"/>
    <property type="project" value="UniProtKB-UniRule"/>
</dbReference>
<evidence type="ECO:0000256" key="9">
    <source>
        <dbReference type="ARBA" id="ARBA00023204"/>
    </source>
</evidence>
<evidence type="ECO:0000256" key="2">
    <source>
        <dbReference type="ARBA" id="ARBA00022705"/>
    </source>
</evidence>
<dbReference type="AlphaFoldDB" id="A0A955LKM6"/>
<feature type="domain" description="Peptidase S24/S26A/S26B/S26C" evidence="12">
    <location>
        <begin position="87"/>
        <end position="200"/>
    </location>
</feature>
<dbReference type="GO" id="GO:0006281">
    <property type="term" value="P:DNA repair"/>
    <property type="evidence" value="ECO:0007669"/>
    <property type="project" value="UniProtKB-UniRule"/>
</dbReference>
<dbReference type="InterPro" id="IPR050077">
    <property type="entry name" value="LexA_repressor"/>
</dbReference>
<dbReference type="GO" id="GO:0006508">
    <property type="term" value="P:proteolysis"/>
    <property type="evidence" value="ECO:0007669"/>
    <property type="project" value="InterPro"/>
</dbReference>
<keyword evidence="5 11" id="KW-0068">Autocatalytic cleavage</keyword>
<comment type="function">
    <text evidence="11">Represses a number of genes involved in the response to DNA damage (SOS response), including recA and lexA. In the presence of single-stranded DNA, RecA interacts with LexA causing an autocatalytic cleavage which disrupts the DNA-binding part of LexA, leading to derepression of the SOS regulon and eventually DNA repair.</text>
</comment>
<feature type="site" description="Cleavage; by autolysis" evidence="11">
    <location>
        <begin position="94"/>
        <end position="95"/>
    </location>
</feature>
<keyword evidence="10 11" id="KW-0742">SOS response</keyword>
<dbReference type="GO" id="GO:0006260">
    <property type="term" value="P:DNA replication"/>
    <property type="evidence" value="ECO:0007669"/>
    <property type="project" value="UniProtKB-UniRule"/>
</dbReference>
<dbReference type="SUPFAM" id="SSF51306">
    <property type="entry name" value="LexA/Signal peptidase"/>
    <property type="match status" value="1"/>
</dbReference>
<reference evidence="14" key="1">
    <citation type="submission" date="2020-04" db="EMBL/GenBank/DDBJ databases">
        <authorList>
            <person name="Zhang T."/>
        </authorList>
    </citation>
    <scope>NUCLEOTIDE SEQUENCE</scope>
    <source>
        <strain evidence="14">HKST-UBA03</strain>
    </source>
</reference>
<feature type="DNA-binding region" description="H-T-H motif" evidence="11">
    <location>
        <begin position="32"/>
        <end position="52"/>
    </location>
</feature>
<keyword evidence="1 11" id="KW-0678">Repressor</keyword>
<dbReference type="EC" id="3.4.21.88" evidence="11"/>
<dbReference type="GO" id="GO:0009432">
    <property type="term" value="P:SOS response"/>
    <property type="evidence" value="ECO:0007669"/>
    <property type="project" value="UniProtKB-UniRule"/>
</dbReference>
<comment type="similarity">
    <text evidence="11">Belongs to the peptidase S24 family.</text>
</comment>
<dbReference type="PANTHER" id="PTHR33516:SF2">
    <property type="entry name" value="LEXA REPRESSOR-RELATED"/>
    <property type="match status" value="1"/>
</dbReference>
<dbReference type="InterPro" id="IPR015927">
    <property type="entry name" value="Peptidase_S24_S26A/B/C"/>
</dbReference>
<protein>
    <recommendedName>
        <fullName evidence="11">LexA repressor</fullName>
        <ecNumber evidence="11">3.4.21.88</ecNumber>
    </recommendedName>
</protein>
<evidence type="ECO:0000313" key="15">
    <source>
        <dbReference type="Proteomes" id="UP000751518"/>
    </source>
</evidence>
<sequence>MSSIHATLTTRQQEVLDIIVGGIEINGYPPTVRELRDELGVNSIRGASIHLDALERKGYIQRTSKARGIKVLRVNNRPGGRQEIRIPLIGQIQAGYPLLAEENVEKYISIKRTHLKGNRKAFALRVNGESMIGAGIRPGDIALIIPTSEAQNGDIVVALLEESATLKKYYRFDDYIALVPANPQFEPIVGQDFSIQGKLVGIVRADDDQAGLLYDEACLVPVYRDEASDGPKSVVKWVYGRTTD</sequence>
<evidence type="ECO:0000256" key="8">
    <source>
        <dbReference type="ARBA" id="ARBA00023163"/>
    </source>
</evidence>
<dbReference type="GO" id="GO:0004252">
    <property type="term" value="F:serine-type endopeptidase activity"/>
    <property type="evidence" value="ECO:0007669"/>
    <property type="project" value="UniProtKB-UniRule"/>
</dbReference>
<dbReference type="GO" id="GO:0003677">
    <property type="term" value="F:DNA binding"/>
    <property type="evidence" value="ECO:0007669"/>
    <property type="project" value="UniProtKB-UniRule"/>
</dbReference>
<keyword evidence="4 11" id="KW-0378">Hydrolase</keyword>
<dbReference type="InterPro" id="IPR006200">
    <property type="entry name" value="LexA"/>
</dbReference>
<keyword evidence="9 11" id="KW-0234">DNA repair</keyword>
<keyword evidence="3 11" id="KW-0227">DNA damage</keyword>
<accession>A0A955LKM6</accession>
<dbReference type="Gene3D" id="1.10.10.10">
    <property type="entry name" value="Winged helix-like DNA-binding domain superfamily/Winged helix DNA-binding domain"/>
    <property type="match status" value="1"/>
</dbReference>
<keyword evidence="8 11" id="KW-0804">Transcription</keyword>
<dbReference type="HAMAP" id="MF_00015">
    <property type="entry name" value="LexA"/>
    <property type="match status" value="1"/>
</dbReference>
<evidence type="ECO:0000259" key="12">
    <source>
        <dbReference type="Pfam" id="PF00717"/>
    </source>
</evidence>
<dbReference type="Proteomes" id="UP000751518">
    <property type="component" value="Unassembled WGS sequence"/>
</dbReference>
<comment type="caution">
    <text evidence="14">The sequence shown here is derived from an EMBL/GenBank/DDBJ whole genome shotgun (WGS) entry which is preliminary data.</text>
</comment>
<evidence type="ECO:0000256" key="5">
    <source>
        <dbReference type="ARBA" id="ARBA00022813"/>
    </source>
</evidence>
<evidence type="ECO:0000256" key="7">
    <source>
        <dbReference type="ARBA" id="ARBA00023125"/>
    </source>
</evidence>
<dbReference type="PANTHER" id="PTHR33516">
    <property type="entry name" value="LEXA REPRESSOR"/>
    <property type="match status" value="1"/>
</dbReference>
<dbReference type="InterPro" id="IPR039418">
    <property type="entry name" value="LexA-like"/>
</dbReference>
<dbReference type="InterPro" id="IPR036286">
    <property type="entry name" value="LexA/Signal_pep-like_sf"/>
</dbReference>
<dbReference type="InterPro" id="IPR036390">
    <property type="entry name" value="WH_DNA-bd_sf"/>
</dbReference>
<dbReference type="InterPro" id="IPR006199">
    <property type="entry name" value="LexA_DNA-bd_dom"/>
</dbReference>
<name>A0A955LKM6_UNCKA</name>
<keyword evidence="7 11" id="KW-0238">DNA-binding</keyword>
<dbReference type="Gene3D" id="2.10.109.10">
    <property type="entry name" value="Umud Fragment, subunit A"/>
    <property type="match status" value="1"/>
</dbReference>
<dbReference type="InterPro" id="IPR036388">
    <property type="entry name" value="WH-like_DNA-bd_sf"/>
</dbReference>
<evidence type="ECO:0000313" key="14">
    <source>
        <dbReference type="EMBL" id="MCA9392492.1"/>
    </source>
</evidence>
<feature type="active site" description="For autocatalytic cleavage activity" evidence="11">
    <location>
        <position position="130"/>
    </location>
</feature>
<keyword evidence="2 11" id="KW-0235">DNA replication</keyword>
<proteinExistence type="inferred from homology"/>
<dbReference type="Pfam" id="PF01726">
    <property type="entry name" value="LexA_DNA_bind"/>
    <property type="match status" value="1"/>
</dbReference>
<dbReference type="NCBIfam" id="TIGR00498">
    <property type="entry name" value="lexA"/>
    <property type="match status" value="1"/>
</dbReference>
<evidence type="ECO:0000256" key="1">
    <source>
        <dbReference type="ARBA" id="ARBA00022491"/>
    </source>
</evidence>
<dbReference type="EMBL" id="JAGQKZ010000062">
    <property type="protein sequence ID" value="MCA9392492.1"/>
    <property type="molecule type" value="Genomic_DNA"/>
</dbReference>
<evidence type="ECO:0000256" key="6">
    <source>
        <dbReference type="ARBA" id="ARBA00023015"/>
    </source>
</evidence>
<evidence type="ECO:0000256" key="11">
    <source>
        <dbReference type="HAMAP-Rule" id="MF_00015"/>
    </source>
</evidence>
<feature type="active site" description="For autocatalytic cleavage activity" evidence="11">
    <location>
        <position position="167"/>
    </location>
</feature>
<evidence type="ECO:0000256" key="3">
    <source>
        <dbReference type="ARBA" id="ARBA00022763"/>
    </source>
</evidence>
<reference evidence="14" key="2">
    <citation type="journal article" date="2021" name="Microbiome">
        <title>Successional dynamics and alternative stable states in a saline activated sludge microbial community over 9 years.</title>
        <authorList>
            <person name="Wang Y."/>
            <person name="Ye J."/>
            <person name="Ju F."/>
            <person name="Liu L."/>
            <person name="Boyd J.A."/>
            <person name="Deng Y."/>
            <person name="Parks D.H."/>
            <person name="Jiang X."/>
            <person name="Yin X."/>
            <person name="Woodcroft B.J."/>
            <person name="Tyson G.W."/>
            <person name="Hugenholtz P."/>
            <person name="Polz M.F."/>
            <person name="Zhang T."/>
        </authorList>
    </citation>
    <scope>NUCLEOTIDE SEQUENCE</scope>
    <source>
        <strain evidence="14">HKST-UBA03</strain>
    </source>
</reference>
<evidence type="ECO:0000256" key="4">
    <source>
        <dbReference type="ARBA" id="ARBA00022801"/>
    </source>
</evidence>
<organism evidence="14 15">
    <name type="scientific">candidate division WWE3 bacterium</name>
    <dbReference type="NCBI Taxonomy" id="2053526"/>
    <lineage>
        <taxon>Bacteria</taxon>
        <taxon>Katanobacteria</taxon>
    </lineage>
</organism>
<dbReference type="FunFam" id="2.10.109.10:FF:000001">
    <property type="entry name" value="LexA repressor"/>
    <property type="match status" value="1"/>
</dbReference>
<dbReference type="CDD" id="cd06529">
    <property type="entry name" value="S24_LexA-like"/>
    <property type="match status" value="1"/>
</dbReference>
<feature type="domain" description="LexA repressor DNA-binding" evidence="13">
    <location>
        <begin position="7"/>
        <end position="65"/>
    </location>
</feature>
<dbReference type="Pfam" id="PF00717">
    <property type="entry name" value="Peptidase_S24"/>
    <property type="match status" value="1"/>
</dbReference>
<keyword evidence="6 11" id="KW-0805">Transcription regulation</keyword>
<evidence type="ECO:0000259" key="13">
    <source>
        <dbReference type="Pfam" id="PF01726"/>
    </source>
</evidence>
<evidence type="ECO:0000256" key="10">
    <source>
        <dbReference type="ARBA" id="ARBA00023236"/>
    </source>
</evidence>
<gene>
    <name evidence="11 14" type="primary">lexA</name>
    <name evidence="14" type="ORF">KC614_04845</name>
</gene>
<comment type="subunit">
    <text evidence="11">Homodimer.</text>
</comment>
<dbReference type="SUPFAM" id="SSF46785">
    <property type="entry name" value="Winged helix' DNA-binding domain"/>
    <property type="match status" value="1"/>
</dbReference>
<comment type="catalytic activity">
    <reaction evidence="11">
        <text>Hydrolysis of Ala-|-Gly bond in repressor LexA.</text>
        <dbReference type="EC" id="3.4.21.88"/>
    </reaction>
</comment>